<feature type="binding site" evidence="6 7">
    <location>
        <position position="15"/>
    </location>
    <ligand>
        <name>Zn(2+)</name>
        <dbReference type="ChEBI" id="CHEBI:29105"/>
    </ligand>
</feature>
<comment type="subunit">
    <text evidence="6">Component of the ClpX-ClpP complex. Forms a hexameric ring that, in the presence of ATP, binds to fourteen ClpP subunits assembled into a disk-like structure with a central cavity, resembling the structure of eukaryotic proteasomes.</text>
</comment>
<evidence type="ECO:0000256" key="4">
    <source>
        <dbReference type="ARBA" id="ARBA00022840"/>
    </source>
</evidence>
<dbReference type="Pfam" id="PF10431">
    <property type="entry name" value="ClpB_D2-small"/>
    <property type="match status" value="1"/>
</dbReference>
<keyword evidence="1 6" id="KW-0479">Metal-binding</keyword>
<dbReference type="RefSeq" id="WP_092751239.1">
    <property type="nucleotide sequence ID" value="NZ_FOCG01000001.1"/>
</dbReference>
<dbReference type="InterPro" id="IPR050052">
    <property type="entry name" value="ATP-dep_Clp_protease_ClpX"/>
</dbReference>
<feature type="region of interest" description="Disordered" evidence="8">
    <location>
        <begin position="409"/>
        <end position="440"/>
    </location>
</feature>
<proteinExistence type="inferred from homology"/>
<keyword evidence="10" id="KW-0645">Protease</keyword>
<keyword evidence="2 6" id="KW-0547">Nucleotide-binding</keyword>
<dbReference type="InterPro" id="IPR003959">
    <property type="entry name" value="ATPase_AAA_core"/>
</dbReference>
<dbReference type="InterPro" id="IPR038366">
    <property type="entry name" value="Znf_CppX_C4_sf"/>
</dbReference>
<evidence type="ECO:0000259" key="9">
    <source>
        <dbReference type="PROSITE" id="PS51902"/>
    </source>
</evidence>
<sequence>MARYDDNKPLRCSFCGKTQEQVTRMIAGSGVCICNECVELCQHVLDDEGYIPQKKKSSKEDQQPVIPKPREIKETLDEYVIGQEKAKVALSVAVYNHYKRIYFGAGSDIELQKSNVLMVGPTGVGKTLLAQTLAKILDVPFAIADATTLTEAGYVGEDVENILLRLIQAADFDVQKAERGIIYIDEIDKIARKSENPSITRDVSGEGVQQALLKILEGTVSNVPPQGGRKHPQQEFIQINTSNILFICGGAFDGIEKIIEKRLNKSASVGFGAQLVDKKTKEKDYLVQKIEAHDLVKFGLIPELVGRVPVLAPLENLDEDALVRILTEPKNSMMKQYTRLFDLDGIALNFEHDALISVAEKAIAQKAGARGLRSIMEGILSDAMFNAPSDHTIETITVTKNCVEGKEPPIFSYNPARKPSKMQISSKRTQSRSKSSSSVS</sequence>
<dbReference type="GO" id="GO:0005524">
    <property type="term" value="F:ATP binding"/>
    <property type="evidence" value="ECO:0007669"/>
    <property type="project" value="UniProtKB-UniRule"/>
</dbReference>
<dbReference type="GO" id="GO:0046983">
    <property type="term" value="F:protein dimerization activity"/>
    <property type="evidence" value="ECO:0007669"/>
    <property type="project" value="UniProtKB-UniRule"/>
</dbReference>
<dbReference type="EMBL" id="FOCG01000001">
    <property type="protein sequence ID" value="SEM53870.1"/>
    <property type="molecule type" value="Genomic_DNA"/>
</dbReference>
<evidence type="ECO:0000256" key="7">
    <source>
        <dbReference type="PROSITE-ProRule" id="PRU01250"/>
    </source>
</evidence>
<feature type="binding site" evidence="6 7">
    <location>
        <position position="34"/>
    </location>
    <ligand>
        <name>Zn(2+)</name>
        <dbReference type="ChEBI" id="CHEBI:29105"/>
    </ligand>
</feature>
<dbReference type="InterPro" id="IPR027417">
    <property type="entry name" value="P-loop_NTPase"/>
</dbReference>
<evidence type="ECO:0000256" key="3">
    <source>
        <dbReference type="ARBA" id="ARBA00022833"/>
    </source>
</evidence>
<comment type="function">
    <text evidence="6">ATP-dependent specificity component of the Clp protease. It directs the protease to specific substrates. Can perform chaperone functions in the absence of ClpP.</text>
</comment>
<dbReference type="GO" id="GO:0016887">
    <property type="term" value="F:ATP hydrolysis activity"/>
    <property type="evidence" value="ECO:0007669"/>
    <property type="project" value="InterPro"/>
</dbReference>
<dbReference type="SMART" id="SM00382">
    <property type="entry name" value="AAA"/>
    <property type="match status" value="1"/>
</dbReference>
<feature type="binding site" evidence="6 7">
    <location>
        <position position="12"/>
    </location>
    <ligand>
        <name>Zn(2+)</name>
        <dbReference type="ChEBI" id="CHEBI:29105"/>
    </ligand>
</feature>
<dbReference type="Pfam" id="PF07724">
    <property type="entry name" value="AAA_2"/>
    <property type="match status" value="1"/>
</dbReference>
<keyword evidence="3 6" id="KW-0862">Zinc</keyword>
<evidence type="ECO:0000256" key="6">
    <source>
        <dbReference type="HAMAP-Rule" id="MF_00175"/>
    </source>
</evidence>
<dbReference type="OrthoDB" id="9804062at2"/>
<protein>
    <recommendedName>
        <fullName evidence="6">ATP-dependent Clp protease ATP-binding subunit ClpX</fullName>
    </recommendedName>
</protein>
<dbReference type="PANTHER" id="PTHR48102:SF7">
    <property type="entry name" value="ATP-DEPENDENT CLP PROTEASE ATP-BINDING SUBUNIT CLPX-LIKE, MITOCHONDRIAL"/>
    <property type="match status" value="1"/>
</dbReference>
<organism evidence="10 11">
    <name type="scientific">Hydrogenoanaerobacterium saccharovorans</name>
    <dbReference type="NCBI Taxonomy" id="474960"/>
    <lineage>
        <taxon>Bacteria</taxon>
        <taxon>Bacillati</taxon>
        <taxon>Bacillota</taxon>
        <taxon>Clostridia</taxon>
        <taxon>Eubacteriales</taxon>
        <taxon>Oscillospiraceae</taxon>
        <taxon>Hydrogenoanaerobacterium</taxon>
    </lineage>
</organism>
<feature type="compositionally biased region" description="Low complexity" evidence="8">
    <location>
        <begin position="425"/>
        <end position="440"/>
    </location>
</feature>
<keyword evidence="10" id="KW-0378">Hydrolase</keyword>
<dbReference type="SMART" id="SM00994">
    <property type="entry name" value="zf-C4_ClpX"/>
    <property type="match status" value="1"/>
</dbReference>
<dbReference type="InterPro" id="IPR010603">
    <property type="entry name" value="Znf_CppX_C4"/>
</dbReference>
<accession>A0A1H7Z605</accession>
<dbReference type="Gene3D" id="6.20.220.10">
    <property type="entry name" value="ClpX chaperone, C4-type zinc finger domain"/>
    <property type="match status" value="1"/>
</dbReference>
<evidence type="ECO:0000256" key="8">
    <source>
        <dbReference type="SAM" id="MobiDB-lite"/>
    </source>
</evidence>
<dbReference type="HAMAP" id="MF_00175">
    <property type="entry name" value="ClpX"/>
    <property type="match status" value="1"/>
</dbReference>
<dbReference type="AlphaFoldDB" id="A0A1H7Z605"/>
<dbReference type="GO" id="GO:0051082">
    <property type="term" value="F:unfolded protein binding"/>
    <property type="evidence" value="ECO:0007669"/>
    <property type="project" value="UniProtKB-UniRule"/>
</dbReference>
<dbReference type="InterPro" id="IPR059188">
    <property type="entry name" value="Znf_CLPX-like"/>
</dbReference>
<dbReference type="GO" id="GO:0009376">
    <property type="term" value="C:HslUV protease complex"/>
    <property type="evidence" value="ECO:0007669"/>
    <property type="project" value="TreeGrafter"/>
</dbReference>
<dbReference type="SUPFAM" id="SSF57716">
    <property type="entry name" value="Glucocorticoid receptor-like (DNA-binding domain)"/>
    <property type="match status" value="1"/>
</dbReference>
<dbReference type="CDD" id="cd19497">
    <property type="entry name" value="RecA-like_ClpX"/>
    <property type="match status" value="1"/>
</dbReference>
<dbReference type="Gene3D" id="1.10.8.60">
    <property type="match status" value="1"/>
</dbReference>
<feature type="binding site" evidence="6">
    <location>
        <begin position="121"/>
        <end position="128"/>
    </location>
    <ligand>
        <name>ATP</name>
        <dbReference type="ChEBI" id="CHEBI:30616"/>
    </ligand>
</feature>
<dbReference type="InterPro" id="IPR003593">
    <property type="entry name" value="AAA+_ATPase"/>
</dbReference>
<dbReference type="SUPFAM" id="SSF52540">
    <property type="entry name" value="P-loop containing nucleoside triphosphate hydrolases"/>
    <property type="match status" value="1"/>
</dbReference>
<evidence type="ECO:0000256" key="2">
    <source>
        <dbReference type="ARBA" id="ARBA00022741"/>
    </source>
</evidence>
<dbReference type="GO" id="GO:0051301">
    <property type="term" value="P:cell division"/>
    <property type="evidence" value="ECO:0007669"/>
    <property type="project" value="TreeGrafter"/>
</dbReference>
<dbReference type="GO" id="GO:0008270">
    <property type="term" value="F:zinc ion binding"/>
    <property type="evidence" value="ECO:0007669"/>
    <property type="project" value="UniProtKB-UniRule"/>
</dbReference>
<dbReference type="InterPro" id="IPR046425">
    <property type="entry name" value="ClpX_bact"/>
</dbReference>
<gene>
    <name evidence="6" type="primary">clpX</name>
    <name evidence="10" type="ORF">SAMN05216180_0462</name>
</gene>
<dbReference type="GO" id="GO:0051603">
    <property type="term" value="P:proteolysis involved in protein catabolic process"/>
    <property type="evidence" value="ECO:0007669"/>
    <property type="project" value="TreeGrafter"/>
</dbReference>
<name>A0A1H7Z605_9FIRM</name>
<dbReference type="FunFam" id="3.40.50.300:FF:000005">
    <property type="entry name" value="ATP-dependent Clp protease ATP-binding subunit ClpX"/>
    <property type="match status" value="1"/>
</dbReference>
<evidence type="ECO:0000256" key="5">
    <source>
        <dbReference type="ARBA" id="ARBA00023186"/>
    </source>
</evidence>
<evidence type="ECO:0000313" key="10">
    <source>
        <dbReference type="EMBL" id="SEM53870.1"/>
    </source>
</evidence>
<keyword evidence="11" id="KW-1185">Reference proteome</keyword>
<dbReference type="Pfam" id="PF06689">
    <property type="entry name" value="zf-C4_ClpX"/>
    <property type="match status" value="1"/>
</dbReference>
<dbReference type="InterPro" id="IPR004487">
    <property type="entry name" value="Clp_protease_ATP-bd_su_ClpX"/>
</dbReference>
<dbReference type="Gene3D" id="3.40.50.300">
    <property type="entry name" value="P-loop containing nucleotide triphosphate hydrolases"/>
    <property type="match status" value="1"/>
</dbReference>
<dbReference type="SMART" id="SM01086">
    <property type="entry name" value="ClpB_D2-small"/>
    <property type="match status" value="1"/>
</dbReference>
<evidence type="ECO:0000256" key="1">
    <source>
        <dbReference type="ARBA" id="ARBA00022723"/>
    </source>
</evidence>
<dbReference type="NCBIfam" id="TIGR00382">
    <property type="entry name" value="clpX"/>
    <property type="match status" value="1"/>
</dbReference>
<keyword evidence="4 6" id="KW-0067">ATP-binding</keyword>
<dbReference type="GO" id="GO:0008233">
    <property type="term" value="F:peptidase activity"/>
    <property type="evidence" value="ECO:0007669"/>
    <property type="project" value="UniProtKB-KW"/>
</dbReference>
<evidence type="ECO:0000313" key="11">
    <source>
        <dbReference type="Proteomes" id="UP000199158"/>
    </source>
</evidence>
<dbReference type="NCBIfam" id="NF003745">
    <property type="entry name" value="PRK05342.1"/>
    <property type="match status" value="1"/>
</dbReference>
<keyword evidence="5 6" id="KW-0143">Chaperone</keyword>
<dbReference type="PANTHER" id="PTHR48102">
    <property type="entry name" value="ATP-DEPENDENT CLP PROTEASE ATP-BINDING SUBUNIT CLPX-LIKE, MITOCHONDRIAL-RELATED"/>
    <property type="match status" value="1"/>
</dbReference>
<dbReference type="GO" id="GO:0140662">
    <property type="term" value="F:ATP-dependent protein folding chaperone"/>
    <property type="evidence" value="ECO:0007669"/>
    <property type="project" value="InterPro"/>
</dbReference>
<dbReference type="InterPro" id="IPR019489">
    <property type="entry name" value="Clp_ATPase_C"/>
</dbReference>
<feature type="binding site" evidence="6 7">
    <location>
        <position position="37"/>
    </location>
    <ligand>
        <name>Zn(2+)</name>
        <dbReference type="ChEBI" id="CHEBI:29105"/>
    </ligand>
</feature>
<feature type="domain" description="ClpX-type ZB" evidence="9">
    <location>
        <begin position="1"/>
        <end position="53"/>
    </location>
</feature>
<comment type="similarity">
    <text evidence="6 7">Belongs to the ClpX chaperone family.</text>
</comment>
<dbReference type="Proteomes" id="UP000199158">
    <property type="component" value="Unassembled WGS sequence"/>
</dbReference>
<dbReference type="FunFam" id="1.10.8.60:FF:000002">
    <property type="entry name" value="ATP-dependent Clp protease ATP-binding subunit ClpX"/>
    <property type="match status" value="1"/>
</dbReference>
<dbReference type="STRING" id="474960.SAMN05216180_0462"/>
<dbReference type="PROSITE" id="PS51902">
    <property type="entry name" value="CLPX_ZB"/>
    <property type="match status" value="1"/>
</dbReference>
<reference evidence="10 11" key="1">
    <citation type="submission" date="2016-10" db="EMBL/GenBank/DDBJ databases">
        <authorList>
            <person name="de Groot N.N."/>
        </authorList>
    </citation>
    <scope>NUCLEOTIDE SEQUENCE [LARGE SCALE GENOMIC DNA]</scope>
    <source>
        <strain evidence="10 11">CGMCC 1.5070</strain>
    </source>
</reference>